<protein>
    <submittedName>
        <fullName evidence="2">Uncharacterized protein</fullName>
    </submittedName>
</protein>
<comment type="caution">
    <text evidence="2">The sequence shown here is derived from an EMBL/GenBank/DDBJ whole genome shotgun (WGS) entry which is preliminary data.</text>
</comment>
<dbReference type="AlphaFoldDB" id="A0A4Y7TN34"/>
<keyword evidence="3" id="KW-1185">Reference proteome</keyword>
<reference evidence="2 3" key="1">
    <citation type="journal article" date="2019" name="Nat. Ecol. Evol.">
        <title>Megaphylogeny resolves global patterns of mushroom evolution.</title>
        <authorList>
            <person name="Varga T."/>
            <person name="Krizsan K."/>
            <person name="Foldi C."/>
            <person name="Dima B."/>
            <person name="Sanchez-Garcia M."/>
            <person name="Sanchez-Ramirez S."/>
            <person name="Szollosi G.J."/>
            <person name="Szarkandi J.G."/>
            <person name="Papp V."/>
            <person name="Albert L."/>
            <person name="Andreopoulos W."/>
            <person name="Angelini C."/>
            <person name="Antonin V."/>
            <person name="Barry K.W."/>
            <person name="Bougher N.L."/>
            <person name="Buchanan P."/>
            <person name="Buyck B."/>
            <person name="Bense V."/>
            <person name="Catcheside P."/>
            <person name="Chovatia M."/>
            <person name="Cooper J."/>
            <person name="Damon W."/>
            <person name="Desjardin D."/>
            <person name="Finy P."/>
            <person name="Geml J."/>
            <person name="Haridas S."/>
            <person name="Hughes K."/>
            <person name="Justo A."/>
            <person name="Karasinski D."/>
            <person name="Kautmanova I."/>
            <person name="Kiss B."/>
            <person name="Kocsube S."/>
            <person name="Kotiranta H."/>
            <person name="LaButti K.M."/>
            <person name="Lechner B.E."/>
            <person name="Liimatainen K."/>
            <person name="Lipzen A."/>
            <person name="Lukacs Z."/>
            <person name="Mihaltcheva S."/>
            <person name="Morgado L.N."/>
            <person name="Niskanen T."/>
            <person name="Noordeloos M.E."/>
            <person name="Ohm R.A."/>
            <person name="Ortiz-Santana B."/>
            <person name="Ovrebo C."/>
            <person name="Racz N."/>
            <person name="Riley R."/>
            <person name="Savchenko A."/>
            <person name="Shiryaev A."/>
            <person name="Soop K."/>
            <person name="Spirin V."/>
            <person name="Szebenyi C."/>
            <person name="Tomsovsky M."/>
            <person name="Tulloss R.E."/>
            <person name="Uehling J."/>
            <person name="Grigoriev I.V."/>
            <person name="Vagvolgyi C."/>
            <person name="Papp T."/>
            <person name="Martin F.M."/>
            <person name="Miettinen O."/>
            <person name="Hibbett D.S."/>
            <person name="Nagy L.G."/>
        </authorList>
    </citation>
    <scope>NUCLEOTIDE SEQUENCE [LARGE SCALE GENOMIC DNA]</scope>
    <source>
        <strain evidence="2 3">FP101781</strain>
    </source>
</reference>
<evidence type="ECO:0000256" key="1">
    <source>
        <dbReference type="SAM" id="MobiDB-lite"/>
    </source>
</evidence>
<feature type="region of interest" description="Disordered" evidence="1">
    <location>
        <begin position="114"/>
        <end position="149"/>
    </location>
</feature>
<feature type="region of interest" description="Disordered" evidence="1">
    <location>
        <begin position="165"/>
        <end position="205"/>
    </location>
</feature>
<proteinExistence type="predicted"/>
<evidence type="ECO:0000313" key="3">
    <source>
        <dbReference type="Proteomes" id="UP000298030"/>
    </source>
</evidence>
<sequence length="205" mass="21999">MPVTPHDLVQEWEKAGLIDKLRQELMAKYKDSEEFEKFASQVREATTQTFSEAVIGSLPLPELIQHMSQEAIRDSLLDGTIQNSGVLADPALEASVRPALERILRRKRMAELRAAQGQEHSVEATPTPGLSRTPAHTISTPAHTVSAPAHPTSVLVTAATDSVIQKPTASLPHPTPETEAASTEPVKSSASSADVDMDADKPAPS</sequence>
<accession>A0A4Y7TN34</accession>
<dbReference type="Proteomes" id="UP000298030">
    <property type="component" value="Unassembled WGS sequence"/>
</dbReference>
<feature type="compositionally biased region" description="Polar residues" evidence="1">
    <location>
        <begin position="128"/>
        <end position="143"/>
    </location>
</feature>
<dbReference type="EMBL" id="QPFP01000007">
    <property type="protein sequence ID" value="TEB35556.1"/>
    <property type="molecule type" value="Genomic_DNA"/>
</dbReference>
<name>A0A4Y7TN34_COPMI</name>
<evidence type="ECO:0000313" key="2">
    <source>
        <dbReference type="EMBL" id="TEB35556.1"/>
    </source>
</evidence>
<gene>
    <name evidence="2" type="ORF">FA13DRAFT_1771976</name>
</gene>
<dbReference type="OrthoDB" id="5579731at2759"/>
<organism evidence="2 3">
    <name type="scientific">Coprinellus micaceus</name>
    <name type="common">Glistening ink-cap mushroom</name>
    <name type="synonym">Coprinus micaceus</name>
    <dbReference type="NCBI Taxonomy" id="71717"/>
    <lineage>
        <taxon>Eukaryota</taxon>
        <taxon>Fungi</taxon>
        <taxon>Dikarya</taxon>
        <taxon>Basidiomycota</taxon>
        <taxon>Agaricomycotina</taxon>
        <taxon>Agaricomycetes</taxon>
        <taxon>Agaricomycetidae</taxon>
        <taxon>Agaricales</taxon>
        <taxon>Agaricineae</taxon>
        <taxon>Psathyrellaceae</taxon>
        <taxon>Coprinellus</taxon>
    </lineage>
</organism>